<comment type="subcellular location">
    <subcellularLocation>
        <location evidence="1">Cell membrane</location>
        <topology evidence="1">Peripheral membrane protein</topology>
    </subcellularLocation>
</comment>
<keyword evidence="4" id="KW-0808">Transferase</keyword>
<evidence type="ECO:0000256" key="6">
    <source>
        <dbReference type="ARBA" id="ARBA00023136"/>
    </source>
</evidence>
<dbReference type="Gene3D" id="3.40.50.12580">
    <property type="match status" value="1"/>
</dbReference>
<dbReference type="PANTHER" id="PTHR37316">
    <property type="entry name" value="TEICHOIC ACID GLYCEROL-PHOSPHATE PRIMASE"/>
    <property type="match status" value="1"/>
</dbReference>
<evidence type="ECO:0000313" key="8">
    <source>
        <dbReference type="Proteomes" id="UP001431235"/>
    </source>
</evidence>
<dbReference type="SUPFAM" id="SSF53756">
    <property type="entry name" value="UDP-Glycosyltransferase/glycogen phosphorylase"/>
    <property type="match status" value="1"/>
</dbReference>
<dbReference type="Pfam" id="PF04464">
    <property type="entry name" value="Glyphos_transf"/>
    <property type="match status" value="1"/>
</dbReference>
<evidence type="ECO:0000256" key="5">
    <source>
        <dbReference type="ARBA" id="ARBA00022944"/>
    </source>
</evidence>
<evidence type="ECO:0000256" key="2">
    <source>
        <dbReference type="ARBA" id="ARBA00010488"/>
    </source>
</evidence>
<sequence>MTVMVALSGWLLIAPVAFLVPKRRDWVAVIGREGGRFLDNSKYFFLQAAQQNPGMRLVFVTEREEVARSLGAGGLEALCYPGWRAIGFLLRCRCVVVDEAGWYGRFRAFLLIRARIVQLWHGVGFKWIEGGLWANEAGRFRWASAGWARRLRLMAYRVTRRRIRYAMVATTSPFYRDRVFAPAFEAADFPVVGYPRNDFALSLEGTFLDLAWSNVDAGVRACLANWRRCSRRMVLVAPTFRGSGRTPMALDEPGLRELDAFAEAHGVEFVFKFHPADCSGERIAGRHFHVCARHSDIYPLFPHAAALVTDYSSIGMDFLLVDKPVLFLLPGDDDYAENDRKLQFDPRSMMPGPIAECWNTLLGALLRQWETDEHLADRAALREQAFAGLDPSMAVPELLARMREKGWLSHPRA</sequence>
<reference evidence="7 8" key="1">
    <citation type="submission" date="2021-08" db="EMBL/GenBank/DDBJ databases">
        <title>Novel members of of the genus Stenotrophomonas from differernt environment.</title>
        <authorList>
            <person name="Deng Y."/>
        </authorList>
    </citation>
    <scope>NUCLEOTIDE SEQUENCE [LARGE SCALE GENOMIC DNA]</scope>
    <source>
        <strain evidence="7 8">CPCC 101365</strain>
    </source>
</reference>
<comment type="similarity">
    <text evidence="2">Belongs to the CDP-glycerol glycerophosphotransferase family.</text>
</comment>
<protein>
    <submittedName>
        <fullName evidence="7">CDP-glycerol glycerophosphotransferase family protein</fullName>
    </submittedName>
</protein>
<keyword evidence="3" id="KW-1003">Cell membrane</keyword>
<accession>A0ABT0SDS7</accession>
<keyword evidence="8" id="KW-1185">Reference proteome</keyword>
<dbReference type="Gene3D" id="3.40.50.11820">
    <property type="match status" value="1"/>
</dbReference>
<proteinExistence type="inferred from homology"/>
<comment type="caution">
    <text evidence="7">The sequence shown here is derived from an EMBL/GenBank/DDBJ whole genome shotgun (WGS) entry which is preliminary data.</text>
</comment>
<evidence type="ECO:0000313" key="7">
    <source>
        <dbReference type="EMBL" id="MCL7713179.1"/>
    </source>
</evidence>
<dbReference type="EMBL" id="JAIKTS010000001">
    <property type="protein sequence ID" value="MCL7713179.1"/>
    <property type="molecule type" value="Genomic_DNA"/>
</dbReference>
<dbReference type="RefSeq" id="WP_250061020.1">
    <property type="nucleotide sequence ID" value="NZ_JAIKTS010000001.1"/>
</dbReference>
<dbReference type="InterPro" id="IPR043149">
    <property type="entry name" value="TagF_N"/>
</dbReference>
<dbReference type="PANTHER" id="PTHR37316:SF3">
    <property type="entry name" value="TEICHOIC ACID GLYCEROL-PHOSPHATE TRANSFERASE"/>
    <property type="match status" value="1"/>
</dbReference>
<gene>
    <name evidence="7" type="ORF">K5L01_00715</name>
</gene>
<organism evidence="7 8">
    <name type="scientific">Stenotrophomonas mori</name>
    <dbReference type="NCBI Taxonomy" id="2871096"/>
    <lineage>
        <taxon>Bacteria</taxon>
        <taxon>Pseudomonadati</taxon>
        <taxon>Pseudomonadota</taxon>
        <taxon>Gammaproteobacteria</taxon>
        <taxon>Lysobacterales</taxon>
        <taxon>Lysobacteraceae</taxon>
        <taxon>Stenotrophomonas</taxon>
    </lineage>
</organism>
<evidence type="ECO:0000256" key="1">
    <source>
        <dbReference type="ARBA" id="ARBA00004202"/>
    </source>
</evidence>
<dbReference type="InterPro" id="IPR043148">
    <property type="entry name" value="TagF_C"/>
</dbReference>
<name>A0ABT0SDS7_9GAMM</name>
<keyword evidence="6" id="KW-0472">Membrane</keyword>
<dbReference type="InterPro" id="IPR051612">
    <property type="entry name" value="Teichoic_Acid_Biosynth"/>
</dbReference>
<evidence type="ECO:0000256" key="3">
    <source>
        <dbReference type="ARBA" id="ARBA00022475"/>
    </source>
</evidence>
<keyword evidence="5" id="KW-0777">Teichoic acid biosynthesis</keyword>
<dbReference type="InterPro" id="IPR007554">
    <property type="entry name" value="Glycerophosphate_synth"/>
</dbReference>
<evidence type="ECO:0000256" key="4">
    <source>
        <dbReference type="ARBA" id="ARBA00022679"/>
    </source>
</evidence>
<dbReference type="Proteomes" id="UP001431235">
    <property type="component" value="Unassembled WGS sequence"/>
</dbReference>